<dbReference type="eggNOG" id="KOG2881">
    <property type="taxonomic scope" value="Eukaryota"/>
</dbReference>
<name>A0A023B3X1_GRENI</name>
<comment type="similarity">
    <text evidence="2 6">Belongs to the GDT1 family.</text>
</comment>
<dbReference type="PANTHER" id="PTHR12608:SF1">
    <property type="entry name" value="TRANSMEMBRANE PROTEIN 165"/>
    <property type="match status" value="1"/>
</dbReference>
<organism evidence="8 9">
    <name type="scientific">Gregarina niphandrodes</name>
    <name type="common">Septate eugregarine</name>
    <dbReference type="NCBI Taxonomy" id="110365"/>
    <lineage>
        <taxon>Eukaryota</taxon>
        <taxon>Sar</taxon>
        <taxon>Alveolata</taxon>
        <taxon>Apicomplexa</taxon>
        <taxon>Conoidasida</taxon>
        <taxon>Gregarinasina</taxon>
        <taxon>Eugregarinorida</taxon>
        <taxon>Gregarinidae</taxon>
        <taxon>Gregarina</taxon>
    </lineage>
</organism>
<dbReference type="GeneID" id="22913802"/>
<evidence type="ECO:0000256" key="7">
    <source>
        <dbReference type="SAM" id="MobiDB-lite"/>
    </source>
</evidence>
<accession>A0A023B3X1</accession>
<dbReference type="VEuPathDB" id="CryptoDB:GNI_106540"/>
<reference evidence="8" key="1">
    <citation type="submission" date="2013-12" db="EMBL/GenBank/DDBJ databases">
        <authorList>
            <person name="Omoto C.K."/>
            <person name="Sibley D."/>
            <person name="Venepally P."/>
            <person name="Hadjithomas M."/>
            <person name="Karamycheva S."/>
            <person name="Brunk B."/>
            <person name="Roos D."/>
            <person name="Caler E."/>
            <person name="Lorenzi H."/>
        </authorList>
    </citation>
    <scope>NUCLEOTIDE SEQUENCE</scope>
</reference>
<comment type="subcellular location">
    <subcellularLocation>
        <location evidence="1 6">Membrane</location>
        <topology evidence="1 6">Multi-pass membrane protein</topology>
    </subcellularLocation>
</comment>
<keyword evidence="4 6" id="KW-1133">Transmembrane helix</keyword>
<dbReference type="Pfam" id="PF01169">
    <property type="entry name" value="GDT1"/>
    <property type="match status" value="2"/>
</dbReference>
<dbReference type="RefSeq" id="XP_011131382.1">
    <property type="nucleotide sequence ID" value="XM_011133080.1"/>
</dbReference>
<evidence type="ECO:0000256" key="3">
    <source>
        <dbReference type="ARBA" id="ARBA00022692"/>
    </source>
</evidence>
<dbReference type="GO" id="GO:0016020">
    <property type="term" value="C:membrane"/>
    <property type="evidence" value="ECO:0007669"/>
    <property type="project" value="UniProtKB-SubCell"/>
</dbReference>
<keyword evidence="5 6" id="KW-0472">Membrane</keyword>
<comment type="caution">
    <text evidence="6">Lacks conserved residue(s) required for the propagation of feature annotation.</text>
</comment>
<dbReference type="Proteomes" id="UP000019763">
    <property type="component" value="Unassembled WGS sequence"/>
</dbReference>
<evidence type="ECO:0000313" key="8">
    <source>
        <dbReference type="EMBL" id="EZG55994.1"/>
    </source>
</evidence>
<evidence type="ECO:0000256" key="4">
    <source>
        <dbReference type="ARBA" id="ARBA00022989"/>
    </source>
</evidence>
<evidence type="ECO:0000313" key="9">
    <source>
        <dbReference type="Proteomes" id="UP000019763"/>
    </source>
</evidence>
<dbReference type="EMBL" id="AFNH02000793">
    <property type="protein sequence ID" value="EZG55994.1"/>
    <property type="molecule type" value="Genomic_DNA"/>
</dbReference>
<evidence type="ECO:0000256" key="1">
    <source>
        <dbReference type="ARBA" id="ARBA00004141"/>
    </source>
</evidence>
<feature type="transmembrane region" description="Helical" evidence="6">
    <location>
        <begin position="259"/>
        <end position="284"/>
    </location>
</feature>
<feature type="transmembrane region" description="Helical" evidence="6">
    <location>
        <begin position="296"/>
        <end position="317"/>
    </location>
</feature>
<evidence type="ECO:0000256" key="5">
    <source>
        <dbReference type="ARBA" id="ARBA00023136"/>
    </source>
</evidence>
<evidence type="ECO:0000256" key="6">
    <source>
        <dbReference type="RuleBase" id="RU365102"/>
    </source>
</evidence>
<evidence type="ECO:0000256" key="2">
    <source>
        <dbReference type="ARBA" id="ARBA00009190"/>
    </source>
</evidence>
<feature type="transmembrane region" description="Helical" evidence="6">
    <location>
        <begin position="45"/>
        <end position="63"/>
    </location>
</feature>
<feature type="compositionally biased region" description="Basic and acidic residues" evidence="7">
    <location>
        <begin position="172"/>
        <end position="188"/>
    </location>
</feature>
<keyword evidence="3 6" id="KW-0812">Transmembrane</keyword>
<feature type="transmembrane region" description="Helical" evidence="6">
    <location>
        <begin position="75"/>
        <end position="95"/>
    </location>
</feature>
<comment type="caution">
    <text evidence="8">The sequence shown here is derived from an EMBL/GenBank/DDBJ whole genome shotgun (WGS) entry which is preliminary data.</text>
</comment>
<proteinExistence type="inferred from homology"/>
<feature type="region of interest" description="Disordered" evidence="7">
    <location>
        <begin position="166"/>
        <end position="188"/>
    </location>
</feature>
<dbReference type="PANTHER" id="PTHR12608">
    <property type="entry name" value="TRANSMEMBRANE PROTEIN HTP-1 RELATED"/>
    <property type="match status" value="1"/>
</dbReference>
<dbReference type="InterPro" id="IPR001727">
    <property type="entry name" value="GDT1-like"/>
</dbReference>
<dbReference type="GO" id="GO:0046873">
    <property type="term" value="F:metal ion transmembrane transporter activity"/>
    <property type="evidence" value="ECO:0007669"/>
    <property type="project" value="InterPro"/>
</dbReference>
<dbReference type="AlphaFoldDB" id="A0A023B3X1"/>
<sequence>MPVSFLSSIASAAGVTMVTESGDKTFFVCALLAARGSKLKVFCGAYLALVVQTVACVLVAELFANRARSIAYRRYRWDLIIGGAALLVFGVLGIWEGLRKPPVPNEQELEDDQEMDNLDDFIAGLDADKRKTSRLSQILEHVQHNQDALLKLETLADDVYTDLETANPCSDHGSHGSPDHHGLDKTAYRPREELQDPLTGRRFSAYSQSLKTLNDAATLIHNTGADGRIMLKAFSAVFAAELGDRSMFSTIALAATENVWGVTIGVLIGHFCVNLAGVCCASLICRYVSERTTTLFGGFLFTVFGLVSLYEALQVYLTAP</sequence>
<protein>
    <recommendedName>
        <fullName evidence="6">GDT1 family protein</fullName>
    </recommendedName>
</protein>
<keyword evidence="9" id="KW-1185">Reference proteome</keyword>
<gene>
    <name evidence="8" type="ORF">GNI_106540</name>
</gene>
<dbReference type="OrthoDB" id="442680at2759"/>